<proteinExistence type="predicted"/>
<name>A0AC34QDH9_9BILA</name>
<accession>A0AC34QDH9</accession>
<evidence type="ECO:0000313" key="2">
    <source>
        <dbReference type="WBParaSite" id="JU765_v2.g15282.t1"/>
    </source>
</evidence>
<protein>
    <submittedName>
        <fullName evidence="2">RING-type E3 ubiquitin transferase</fullName>
    </submittedName>
</protein>
<reference evidence="2" key="1">
    <citation type="submission" date="2022-11" db="UniProtKB">
        <authorList>
            <consortium name="WormBaseParasite"/>
        </authorList>
    </citation>
    <scope>IDENTIFICATION</scope>
</reference>
<evidence type="ECO:0000313" key="1">
    <source>
        <dbReference type="Proteomes" id="UP000887576"/>
    </source>
</evidence>
<organism evidence="1 2">
    <name type="scientific">Panagrolaimus sp. JU765</name>
    <dbReference type="NCBI Taxonomy" id="591449"/>
    <lineage>
        <taxon>Eukaryota</taxon>
        <taxon>Metazoa</taxon>
        <taxon>Ecdysozoa</taxon>
        <taxon>Nematoda</taxon>
        <taxon>Chromadorea</taxon>
        <taxon>Rhabditida</taxon>
        <taxon>Tylenchina</taxon>
        <taxon>Panagrolaimomorpha</taxon>
        <taxon>Panagrolaimoidea</taxon>
        <taxon>Panagrolaimidae</taxon>
        <taxon>Panagrolaimus</taxon>
    </lineage>
</organism>
<dbReference type="Proteomes" id="UP000887576">
    <property type="component" value="Unplaced"/>
</dbReference>
<sequence>MEGNGTAQPASNQKKTPNPKPTRQNQNGNQQQQQGHQEKKAPRNAEENGTASGGQSATSRRGRGNYNMRGNHRSDYGKKVKSAQDFNKMIKSRKDHGGVGMTGNVSDCLICCQPSDIFGIGPCQHPVCMECCIRMRILGDSKSCPQCRSPIENLTFVSAPVDWDNFKIPTKFISHKHSERHGINFSDKHTVDAYEGYMAHVCNVCLAKGDRLEFPTFGALRHHMSNTHNRLFCTICFEHLNILSKDRLTYSQEELKLHTEGRTNEVMGQKGHPKCMFCEKKFFDNDFLYRHLRQDHFFCQICESDGETNVFYRKIEELYAHYRKKHHPCMDPECQGLGIVFKTDVELGVHRAAEHGGGARNVNIDFQFSGRNLGNRILRSGVADNRTRNADPEPPPTTAPPPPPPVNTVIVPSAQLRQRVVIPSKTRTVIVPSASGSQQTKPQSAHSKASRPVEEFPSLGTSAANSSAISNSTSNWRQEVQVMRNADLPAAPAPPVRVTSAEQFPSLSSANPISGNSALNFSSIGSANKKKKQGNTVWSKGNPTALFTDESQNVQPKPRPPEQSRRHILPAPDIWPEGMRERVEAKMKGLPDPGNSQQVPLDPLFRVEAAKRAKNAQRKVKAKSIAAGTVLQENNEGISTTQSKFSALKEIDEASSSKKNQNKESLSRTVDNFVRIESTPTLRSVAASIGSKSTPKAPENSKEDKQKPSNSGSTALDAMQNMSNDNLGSNLPSLLDIVSGRWSIGQNSPQSNPDNNQKKENSWSTAPPPGFS</sequence>
<dbReference type="WBParaSite" id="JU765_v2.g15282.t1">
    <property type="protein sequence ID" value="JU765_v2.g15282.t1"/>
    <property type="gene ID" value="JU765_v2.g15282"/>
</dbReference>